<reference evidence="3 4" key="1">
    <citation type="journal article" date="2010" name="J. Bacteriol.">
        <title>Genome sequence of the dioxin-mineralizing bacterium Sphingomonas wittichii RW1.</title>
        <authorList>
            <person name="Miller T.R."/>
            <person name="Delcher A.L."/>
            <person name="Salzberg S.L."/>
            <person name="Saunders E."/>
            <person name="Detter J.C."/>
            <person name="Halden R.U."/>
        </authorList>
    </citation>
    <scope>NUCLEOTIDE SEQUENCE [LARGE SCALE GENOMIC DNA]</scope>
    <source>
        <strain evidence="4">DSM 6014 / CCUG 31198 / JCM 15750 / NBRC 105917 / EY 4224 / RW1</strain>
    </source>
</reference>
<name>A0A9J9HB93_RHIWR</name>
<dbReference type="AlphaFoldDB" id="A0A9J9HB93"/>
<dbReference type="Proteomes" id="UP000001989">
    <property type="component" value="Chromosome"/>
</dbReference>
<protein>
    <submittedName>
        <fullName evidence="3">4-oxalocrotonate decarboxylase</fullName>
        <ecNumber evidence="3">4.1.1.77</ecNumber>
    </submittedName>
</protein>
<evidence type="ECO:0000256" key="1">
    <source>
        <dbReference type="ARBA" id="ARBA00023239"/>
    </source>
</evidence>
<dbReference type="PANTHER" id="PTHR30143">
    <property type="entry name" value="ACID HYDRATASE"/>
    <property type="match status" value="1"/>
</dbReference>
<proteinExistence type="predicted"/>
<organism evidence="3 4">
    <name type="scientific">Rhizorhabdus wittichii (strain DSM 6014 / CCUG 31198 / JCM 15750 / NBRC 105917 / EY 4224 / RW1)</name>
    <name type="common">Sphingomonas wittichii</name>
    <dbReference type="NCBI Taxonomy" id="392499"/>
    <lineage>
        <taxon>Bacteria</taxon>
        <taxon>Pseudomonadati</taxon>
        <taxon>Pseudomonadota</taxon>
        <taxon>Alphaproteobacteria</taxon>
        <taxon>Sphingomonadales</taxon>
        <taxon>Sphingomonadaceae</taxon>
        <taxon>Rhizorhabdus</taxon>
    </lineage>
</organism>
<gene>
    <name evidence="3" type="ordered locus">Swit_2111</name>
</gene>
<dbReference type="Gene3D" id="3.90.850.10">
    <property type="entry name" value="Fumarylacetoacetase-like, C-terminal domain"/>
    <property type="match status" value="1"/>
</dbReference>
<accession>A0A9J9HB93</accession>
<dbReference type="InterPro" id="IPR036663">
    <property type="entry name" value="Fumarylacetoacetase_C_sf"/>
</dbReference>
<evidence type="ECO:0000259" key="2">
    <source>
        <dbReference type="Pfam" id="PF01557"/>
    </source>
</evidence>
<keyword evidence="4" id="KW-1185">Reference proteome</keyword>
<dbReference type="GO" id="GO:0047437">
    <property type="term" value="F:4-oxalocrotonate decarboxylase activity"/>
    <property type="evidence" value="ECO:0007669"/>
    <property type="project" value="UniProtKB-EC"/>
</dbReference>
<dbReference type="EC" id="4.1.1.77" evidence="3"/>
<dbReference type="SUPFAM" id="SSF56529">
    <property type="entry name" value="FAH"/>
    <property type="match status" value="1"/>
</dbReference>
<evidence type="ECO:0000313" key="4">
    <source>
        <dbReference type="Proteomes" id="UP000001989"/>
    </source>
</evidence>
<dbReference type="GO" id="GO:0005737">
    <property type="term" value="C:cytoplasm"/>
    <property type="evidence" value="ECO:0007669"/>
    <property type="project" value="TreeGrafter"/>
</dbReference>
<dbReference type="InterPro" id="IPR011234">
    <property type="entry name" value="Fumarylacetoacetase-like_C"/>
</dbReference>
<feature type="domain" description="Fumarylacetoacetase-like C-terminal" evidence="2">
    <location>
        <begin position="115"/>
        <end position="276"/>
    </location>
</feature>
<dbReference type="PANTHER" id="PTHR30143:SF0">
    <property type="entry name" value="2-KETO-4-PENTENOATE HYDRATASE"/>
    <property type="match status" value="1"/>
</dbReference>
<dbReference type="EMBL" id="CP000699">
    <property type="protein sequence ID" value="ABQ68470.1"/>
    <property type="molecule type" value="Genomic_DNA"/>
</dbReference>
<dbReference type="Pfam" id="PF01557">
    <property type="entry name" value="FAA_hydrolase"/>
    <property type="match status" value="1"/>
</dbReference>
<evidence type="ECO:0000313" key="3">
    <source>
        <dbReference type="EMBL" id="ABQ68470.1"/>
    </source>
</evidence>
<keyword evidence="1 3" id="KW-0456">Lyase</keyword>
<dbReference type="InterPro" id="IPR050772">
    <property type="entry name" value="Hydratase-Decarb/MhpD_sf"/>
</dbReference>
<dbReference type="KEGG" id="swi:Swit_2111"/>
<sequence length="280" mass="29299">MAGIECKPDLTPRRARTYPGVMEKDLEPTARRLREAYAAGPIAPLRDVLDPTDIDGAYAVQAINTAHWIGEGRRLAGRKIGLTAKAVQAQLGVDRPDFGALFEDMRVADGGRLDPARAIQPKAEAEIAFVLGRDITDADASPEAIAGAIDHAVAAIEIVDSRIADWKISFADTVADNGSSAFFVLGDDPKPLAGLDLYSCGMVMEFNGAVVSLGAGAACLGHPLNAVQWLAHTLAARGQPLRAGDILLSGALGPMVALTPGDEVRTRIGGLGTCTFTYGA</sequence>
<dbReference type="GO" id="GO:0008684">
    <property type="term" value="F:2-oxopent-4-enoate hydratase activity"/>
    <property type="evidence" value="ECO:0007669"/>
    <property type="project" value="TreeGrafter"/>
</dbReference>